<feature type="domain" description="Zinc-ribbon" evidence="2">
    <location>
        <begin position="5"/>
        <end position="26"/>
    </location>
</feature>
<proteinExistence type="predicted"/>
<dbReference type="EMBL" id="CP029287">
    <property type="protein sequence ID" value="AWR98625.1"/>
    <property type="molecule type" value="Genomic_DNA"/>
</dbReference>
<accession>A0A2U9IRJ3</accession>
<evidence type="ECO:0000259" key="2">
    <source>
        <dbReference type="Pfam" id="PF13240"/>
    </source>
</evidence>
<dbReference type="OrthoDB" id="45054at2157"/>
<gene>
    <name evidence="3" type="ORF">DFR87_01680</name>
</gene>
<feature type="region of interest" description="Disordered" evidence="1">
    <location>
        <begin position="32"/>
        <end position="57"/>
    </location>
</feature>
<reference evidence="4" key="2">
    <citation type="submission" date="2020-03" db="EMBL/GenBank/DDBJ databases">
        <title>Complete Genome Sequences of Extremely Thermoacidophilic, Metal-Mobilizing Type-Strain Members of the Archaeal Family Sulfolobaceae: Acidianus brierleyi DSM-1651T, Acidianus sulfidivorans DSM-18786T, Metallosphaera hakonensis DSM-7519T, and Metallosphaera prunae DSM-10039T.</title>
        <authorList>
            <person name="Counts J.A."/>
            <person name="Kelly R.M."/>
        </authorList>
    </citation>
    <scope>NUCLEOTIDE SEQUENCE [LARGE SCALE GENOMIC DNA]</scope>
    <source>
        <strain evidence="4">HO1-1</strain>
    </source>
</reference>
<reference evidence="4" key="3">
    <citation type="submission" date="2020-03" db="EMBL/GenBank/DDBJ databases">
        <title>Sequencing and Assembly of Multiple Reported Metal-Biooxidizing Members of the Extremely Thermoacidophilic Archaeal Family Sulfolobaceae.</title>
        <authorList>
            <person name="Counts J.A."/>
            <person name="Kelly R.M."/>
        </authorList>
    </citation>
    <scope>NUCLEOTIDE SEQUENCE [LARGE SCALE GENOMIC DNA]</scope>
    <source>
        <strain evidence="4">HO1-1</strain>
    </source>
</reference>
<evidence type="ECO:0000313" key="3">
    <source>
        <dbReference type="EMBL" id="AWR98625.1"/>
    </source>
</evidence>
<dbReference type="GeneID" id="36834012"/>
<dbReference type="Proteomes" id="UP000247586">
    <property type="component" value="Chromosome"/>
</dbReference>
<dbReference type="KEGG" id="mhk:DFR87_01680"/>
<evidence type="ECO:0000256" key="1">
    <source>
        <dbReference type="SAM" id="MobiDB-lite"/>
    </source>
</evidence>
<name>A0A2U9IRJ3_9CREN</name>
<feature type="compositionally biased region" description="Polar residues" evidence="1">
    <location>
        <begin position="32"/>
        <end position="55"/>
    </location>
</feature>
<dbReference type="Pfam" id="PF13240">
    <property type="entry name" value="Zn_Ribbon_1"/>
    <property type="match status" value="1"/>
</dbReference>
<sequence>MVLVCPACGQSNPDGSTFCGYCGRQLVSSPLQGSSPSPAVPYSQPSTQNPTQLQPQPGGETALYMIQIAGLDPEMKPGSVLLTDRRILYSHTVYLKNESTGSTAGMKVPMIATDIATAVIRLRNIMKIRDIASSIPSNEIIKELRIPMTSAPQLINPRELLYGEIREVQIESAPFMNGTRVEFRSHSFLRVRLEIEVPNVNPQNMVYIFHDTPLRNNIRTKF</sequence>
<dbReference type="AlphaFoldDB" id="A0A2U9IRJ3"/>
<dbReference type="RefSeq" id="WP_110368778.1">
    <property type="nucleotide sequence ID" value="NZ_CP029287.2"/>
</dbReference>
<organism evidence="3 4">
    <name type="scientific">Metallosphaera hakonensis JCM 8857 = DSM 7519</name>
    <dbReference type="NCBI Taxonomy" id="1293036"/>
    <lineage>
        <taxon>Archaea</taxon>
        <taxon>Thermoproteota</taxon>
        <taxon>Thermoprotei</taxon>
        <taxon>Sulfolobales</taxon>
        <taxon>Sulfolobaceae</taxon>
        <taxon>Metallosphaera</taxon>
    </lineage>
</organism>
<protein>
    <recommendedName>
        <fullName evidence="2">Zinc-ribbon domain-containing protein</fullName>
    </recommendedName>
</protein>
<keyword evidence="4" id="KW-1185">Reference proteome</keyword>
<evidence type="ECO:0000313" key="4">
    <source>
        <dbReference type="Proteomes" id="UP000247586"/>
    </source>
</evidence>
<dbReference type="InterPro" id="IPR026870">
    <property type="entry name" value="Zinc_ribbon_dom"/>
</dbReference>
<reference evidence="3 4" key="1">
    <citation type="submission" date="2018-05" db="EMBL/GenBank/DDBJ databases">
        <title>Complete Genome Sequences of Extremely Thermoacidophilic, Metal-Mobilizing Type-Strain Members of the Archaeal Family Sulfolobaceae: Acidianus brierleyi DSM-1651T, Acidianus sulfidivorans DSM-18786T, Metallosphaera hakonensis DSM-7519T, and Metallosphaera prunae DSM-10039T.</title>
        <authorList>
            <person name="Counts J.A."/>
            <person name="Kelly R.M."/>
        </authorList>
    </citation>
    <scope>NUCLEOTIDE SEQUENCE [LARGE SCALE GENOMIC DNA]</scope>
    <source>
        <strain evidence="3 4">HO1-1</strain>
    </source>
</reference>